<keyword evidence="2 5" id="KW-0812">Transmembrane</keyword>
<evidence type="ECO:0000256" key="5">
    <source>
        <dbReference type="SAM" id="Phobius"/>
    </source>
</evidence>
<dbReference type="GO" id="GO:0055085">
    <property type="term" value="P:transmembrane transport"/>
    <property type="evidence" value="ECO:0007669"/>
    <property type="project" value="InterPro"/>
</dbReference>
<feature type="transmembrane region" description="Helical" evidence="5">
    <location>
        <begin position="22"/>
        <end position="42"/>
    </location>
</feature>
<dbReference type="GO" id="GO:0016020">
    <property type="term" value="C:membrane"/>
    <property type="evidence" value="ECO:0007669"/>
    <property type="project" value="UniProtKB-SubCell"/>
</dbReference>
<evidence type="ECO:0000313" key="8">
    <source>
        <dbReference type="Proteomes" id="UP000240838"/>
    </source>
</evidence>
<proteinExistence type="predicted"/>
<evidence type="ECO:0000259" key="6">
    <source>
        <dbReference type="Pfam" id="PF00324"/>
    </source>
</evidence>
<organism evidence="7 8">
    <name type="scientific">Candidatus Marsarchaeota G1 archaeon OSP_B</name>
    <dbReference type="NCBI Taxonomy" id="1978153"/>
    <lineage>
        <taxon>Archaea</taxon>
        <taxon>Candidatus Marsarchaeota</taxon>
        <taxon>Candidatus Marsarchaeota group 1</taxon>
    </lineage>
</organism>
<gene>
    <name evidence="7" type="ORF">B9P99_00155</name>
</gene>
<name>A0A2R6BD98_9ARCH</name>
<keyword evidence="3 5" id="KW-1133">Transmembrane helix</keyword>
<comment type="caution">
    <text evidence="7">The sequence shown here is derived from an EMBL/GenBank/DDBJ whole genome shotgun (WGS) entry which is preliminary data.</text>
</comment>
<feature type="transmembrane region" description="Helical" evidence="5">
    <location>
        <begin position="54"/>
        <end position="74"/>
    </location>
</feature>
<evidence type="ECO:0000256" key="1">
    <source>
        <dbReference type="ARBA" id="ARBA00004141"/>
    </source>
</evidence>
<protein>
    <recommendedName>
        <fullName evidence="6">Amino acid permease/ SLC12A domain-containing protein</fullName>
    </recommendedName>
</protein>
<feature type="domain" description="Amino acid permease/ SLC12A" evidence="6">
    <location>
        <begin position="21"/>
        <end position="133"/>
    </location>
</feature>
<sequence>MAGTFLRSATGLLREFGVVDAIWINLGLVGIFFSLTFIASTAPLTGGDPLFGGLMSLVFMFFVALAFSIVSIIIPRTAADYVFVSRYLSPAFGFVGNAGYFVATVPLFMGITIVTLESFGLSALLRTWALRQATHL</sequence>
<evidence type="ECO:0000256" key="4">
    <source>
        <dbReference type="ARBA" id="ARBA00023136"/>
    </source>
</evidence>
<accession>A0A2R6BD98</accession>
<dbReference type="Gene3D" id="1.20.1740.10">
    <property type="entry name" value="Amino acid/polyamine transporter I"/>
    <property type="match status" value="1"/>
</dbReference>
<dbReference type="AlphaFoldDB" id="A0A2R6BD98"/>
<evidence type="ECO:0000256" key="2">
    <source>
        <dbReference type="ARBA" id="ARBA00022692"/>
    </source>
</evidence>
<reference evidence="7 8" key="1">
    <citation type="submission" date="2017-04" db="EMBL/GenBank/DDBJ databases">
        <title>Novel microbial lineages endemic to geothermal iron-oxide mats fill important gaps in the evolutionary history of Archaea.</title>
        <authorList>
            <person name="Jay Z.J."/>
            <person name="Beam J.P."/>
            <person name="Dlakic M."/>
            <person name="Rusch D.B."/>
            <person name="Kozubal M.A."/>
            <person name="Inskeep W.P."/>
        </authorList>
    </citation>
    <scope>NUCLEOTIDE SEQUENCE [LARGE SCALE GENOMIC DNA]</scope>
    <source>
        <strain evidence="7">OSP_B</strain>
    </source>
</reference>
<dbReference type="EMBL" id="NEXA01000003">
    <property type="protein sequence ID" value="PSN96565.1"/>
    <property type="molecule type" value="Genomic_DNA"/>
</dbReference>
<comment type="subcellular location">
    <subcellularLocation>
        <location evidence="1">Membrane</location>
        <topology evidence="1">Multi-pass membrane protein</topology>
    </subcellularLocation>
</comment>
<dbReference type="Pfam" id="PF00324">
    <property type="entry name" value="AA_permease"/>
    <property type="match status" value="1"/>
</dbReference>
<dbReference type="Proteomes" id="UP000240838">
    <property type="component" value="Unassembled WGS sequence"/>
</dbReference>
<evidence type="ECO:0000313" key="7">
    <source>
        <dbReference type="EMBL" id="PSN96565.1"/>
    </source>
</evidence>
<dbReference type="InterPro" id="IPR004841">
    <property type="entry name" value="AA-permease/SLC12A_dom"/>
</dbReference>
<keyword evidence="4 5" id="KW-0472">Membrane</keyword>
<evidence type="ECO:0000256" key="3">
    <source>
        <dbReference type="ARBA" id="ARBA00022989"/>
    </source>
</evidence>